<dbReference type="Gene3D" id="3.30.450.20">
    <property type="entry name" value="PAS domain"/>
    <property type="match status" value="1"/>
</dbReference>
<proteinExistence type="predicted"/>
<dbReference type="PANTHER" id="PTHR44757">
    <property type="entry name" value="DIGUANYLATE CYCLASE DGCP"/>
    <property type="match status" value="1"/>
</dbReference>
<dbReference type="PROSITE" id="PS50112">
    <property type="entry name" value="PAS"/>
    <property type="match status" value="1"/>
</dbReference>
<evidence type="ECO:0000259" key="3">
    <source>
        <dbReference type="PROSITE" id="PS50883"/>
    </source>
</evidence>
<feature type="domain" description="GGDEF" evidence="4">
    <location>
        <begin position="397"/>
        <end position="530"/>
    </location>
</feature>
<dbReference type="PROSITE" id="PS50887">
    <property type="entry name" value="GGDEF"/>
    <property type="match status" value="1"/>
</dbReference>
<name>A0ABY5E663_9BACT</name>
<dbReference type="EMBL" id="CP100595">
    <property type="protein sequence ID" value="UTJ06655.1"/>
    <property type="molecule type" value="Genomic_DNA"/>
</dbReference>
<dbReference type="PANTHER" id="PTHR44757:SF2">
    <property type="entry name" value="BIOFILM ARCHITECTURE MAINTENANCE PROTEIN MBAA"/>
    <property type="match status" value="1"/>
</dbReference>
<accession>A0ABY5E663</accession>
<gene>
    <name evidence="5" type="ORF">NJU99_00770</name>
</gene>
<dbReference type="SUPFAM" id="SSF55785">
    <property type="entry name" value="PYP-like sensor domain (PAS domain)"/>
    <property type="match status" value="1"/>
</dbReference>
<dbReference type="SMART" id="SM00052">
    <property type="entry name" value="EAL"/>
    <property type="match status" value="1"/>
</dbReference>
<dbReference type="SUPFAM" id="SSF55073">
    <property type="entry name" value="Nucleotide cyclase"/>
    <property type="match status" value="1"/>
</dbReference>
<evidence type="ECO:0000259" key="4">
    <source>
        <dbReference type="PROSITE" id="PS50887"/>
    </source>
</evidence>
<dbReference type="SMART" id="SM00267">
    <property type="entry name" value="GGDEF"/>
    <property type="match status" value="1"/>
</dbReference>
<dbReference type="SMART" id="SM00091">
    <property type="entry name" value="PAS"/>
    <property type="match status" value="1"/>
</dbReference>
<dbReference type="InterPro" id="IPR029787">
    <property type="entry name" value="Nucleotide_cyclase"/>
</dbReference>
<feature type="domain" description="EAL" evidence="3">
    <location>
        <begin position="539"/>
        <end position="794"/>
    </location>
</feature>
<dbReference type="InterPro" id="IPR035919">
    <property type="entry name" value="EAL_sf"/>
</dbReference>
<dbReference type="InterPro" id="IPR052155">
    <property type="entry name" value="Biofilm_reg_signaling"/>
</dbReference>
<evidence type="ECO:0000259" key="2">
    <source>
        <dbReference type="PROSITE" id="PS50113"/>
    </source>
</evidence>
<dbReference type="CDD" id="cd01948">
    <property type="entry name" value="EAL"/>
    <property type="match status" value="1"/>
</dbReference>
<dbReference type="Pfam" id="PF00563">
    <property type="entry name" value="EAL"/>
    <property type="match status" value="1"/>
</dbReference>
<dbReference type="Gene3D" id="3.20.20.450">
    <property type="entry name" value="EAL domain"/>
    <property type="match status" value="1"/>
</dbReference>
<evidence type="ECO:0000259" key="1">
    <source>
        <dbReference type="PROSITE" id="PS50112"/>
    </source>
</evidence>
<keyword evidence="6" id="KW-1185">Reference proteome</keyword>
<dbReference type="InterPro" id="IPR000700">
    <property type="entry name" value="PAS-assoc_C"/>
</dbReference>
<dbReference type="NCBIfam" id="TIGR00254">
    <property type="entry name" value="GGDEF"/>
    <property type="match status" value="1"/>
</dbReference>
<dbReference type="RefSeq" id="WP_254576834.1">
    <property type="nucleotide sequence ID" value="NZ_CP100595.1"/>
</dbReference>
<dbReference type="InterPro" id="IPR000160">
    <property type="entry name" value="GGDEF_dom"/>
</dbReference>
<dbReference type="InterPro" id="IPR043128">
    <property type="entry name" value="Rev_trsase/Diguanyl_cyclase"/>
</dbReference>
<dbReference type="Proteomes" id="UP001060012">
    <property type="component" value="Chromosome"/>
</dbReference>
<feature type="domain" description="PAC" evidence="2">
    <location>
        <begin position="313"/>
        <end position="365"/>
    </location>
</feature>
<dbReference type="PROSITE" id="PS50113">
    <property type="entry name" value="PAC"/>
    <property type="match status" value="1"/>
</dbReference>
<dbReference type="InterPro" id="IPR001633">
    <property type="entry name" value="EAL_dom"/>
</dbReference>
<protein>
    <submittedName>
        <fullName evidence="5">EAL domain-containing protein</fullName>
    </submittedName>
</protein>
<sequence>MNSNNDVSISFFFDDKNIENFYINIFKKFNFQNIETFSINQESQLKKIKNELIVIDISSKKSLLKIKNFDFSKTSKVIVISAFLKKYLTLPSNIEKRLYHFFSKPLDFKIFSKVLESCVIQVNRYKFLDNKERILVDLVDKSPFKMAVYTLDEKLVYANKDYIDLKELDYLTENKNFSTLSHSDLKFKEILYNLKKISTYVYEYEYLNTFYRSFYYFIKNESFVVDICFDITKEKTRIDDLKKSALFFEKSSEGVVVTDKNANVLTINTAFAKITGFTKDEVIGKSINVLSSGIHEKSFYKNLWDNLIFHGKWQGEIWNRRKNGEVYPEWLSITQIKDPKTDEVNYMALFTDISSIKEADKKLQFYAKHDHLTGLLNKVQFENILNFSMERAKRNSSKLALMFIDLDHFKEINDTYGHNVGDLVLKTVASRISKTLRKEDVIARIGGDEFNILIDYIEDESDALEIGNKLNEAIKKDMYLENATFYLSFSIGISIYPYHGINTKDLIKNADAAMYEVKKAGRDGVMLYNSEFTKNLLKKVELQNSLKEATKNEDFEVYYQPVINLSSKKVIGAEALIRWYDSNTNAYISPEKFIPIAENHGMIYDIGRFVRKQAFEDLLIILNSYDPNFIMSINVSSKEFFQDEYIKDLLTMMKDFSIDTKNIELEITETHIMKNSDLAIKILNKLKENNINLAIDDFGSGYSSLNYLKKFPISKLKIDKSFVLDMLKVEDDRLITQTIINISKIFKVKVQAEGVESKAHEFELMQMGCDLSQGYYHARPMPINDFLNFLEGRNK</sequence>
<organism evidence="5 6">
    <name type="scientific">Arcobacter roscoffensis</name>
    <dbReference type="NCBI Taxonomy" id="2961520"/>
    <lineage>
        <taxon>Bacteria</taxon>
        <taxon>Pseudomonadati</taxon>
        <taxon>Campylobacterota</taxon>
        <taxon>Epsilonproteobacteria</taxon>
        <taxon>Campylobacterales</taxon>
        <taxon>Arcobacteraceae</taxon>
        <taxon>Arcobacter</taxon>
    </lineage>
</organism>
<dbReference type="Pfam" id="PF13426">
    <property type="entry name" value="PAS_9"/>
    <property type="match status" value="1"/>
</dbReference>
<evidence type="ECO:0000313" key="5">
    <source>
        <dbReference type="EMBL" id="UTJ06655.1"/>
    </source>
</evidence>
<dbReference type="PROSITE" id="PS50883">
    <property type="entry name" value="EAL"/>
    <property type="match status" value="1"/>
</dbReference>
<dbReference type="CDD" id="cd00130">
    <property type="entry name" value="PAS"/>
    <property type="match status" value="1"/>
</dbReference>
<dbReference type="SUPFAM" id="SSF141868">
    <property type="entry name" value="EAL domain-like"/>
    <property type="match status" value="1"/>
</dbReference>
<dbReference type="Gene3D" id="3.30.70.270">
    <property type="match status" value="1"/>
</dbReference>
<evidence type="ECO:0000313" key="6">
    <source>
        <dbReference type="Proteomes" id="UP001060012"/>
    </source>
</evidence>
<dbReference type="NCBIfam" id="TIGR00229">
    <property type="entry name" value="sensory_box"/>
    <property type="match status" value="1"/>
</dbReference>
<reference evidence="5" key="1">
    <citation type="submission" date="2022-07" db="EMBL/GenBank/DDBJ databases">
        <title>Arcobacter roscoffensis sp. nov., a marine bacterium isolated from coastal seawater collected from Roscoff, France.</title>
        <authorList>
            <person name="Pascual J."/>
            <person name="Lepeaux C."/>
            <person name="Methner A."/>
            <person name="Overmann J."/>
        </authorList>
    </citation>
    <scope>NUCLEOTIDE SEQUENCE</scope>
    <source>
        <strain evidence="5">ARW1-2F2</strain>
    </source>
</reference>
<feature type="domain" description="PAS" evidence="1">
    <location>
        <begin position="240"/>
        <end position="298"/>
    </location>
</feature>
<dbReference type="InterPro" id="IPR000014">
    <property type="entry name" value="PAS"/>
</dbReference>
<dbReference type="Pfam" id="PF00990">
    <property type="entry name" value="GGDEF"/>
    <property type="match status" value="1"/>
</dbReference>
<dbReference type="InterPro" id="IPR035965">
    <property type="entry name" value="PAS-like_dom_sf"/>
</dbReference>
<dbReference type="CDD" id="cd01949">
    <property type="entry name" value="GGDEF"/>
    <property type="match status" value="1"/>
</dbReference>